<keyword evidence="2" id="KW-0808">Transferase</keyword>
<reference evidence="4" key="1">
    <citation type="journal article" date="2019" name="Int. J. Syst. Evol. Microbiol.">
        <title>The Global Catalogue of Microorganisms (GCM) 10K type strain sequencing project: providing services to taxonomists for standard genome sequencing and annotation.</title>
        <authorList>
            <consortium name="The Broad Institute Genomics Platform"/>
            <consortium name="The Broad Institute Genome Sequencing Center for Infectious Disease"/>
            <person name="Wu L."/>
            <person name="Ma J."/>
        </authorList>
    </citation>
    <scope>NUCLEOTIDE SEQUENCE [LARGE SCALE GENOMIC DNA]</scope>
    <source>
        <strain evidence="4">JCM 17543</strain>
    </source>
</reference>
<gene>
    <name evidence="3" type="ORF">GCM10022276_10710</name>
</gene>
<dbReference type="PANTHER" id="PTHR34136:SF1">
    <property type="entry name" value="UDP-N-ACETYL-D-MANNOSAMINURONIC ACID TRANSFERASE"/>
    <property type="match status" value="1"/>
</dbReference>
<name>A0ABP7L3N5_9SPHN</name>
<sequence length="243" mass="27588">MDRLDEGILWTLNPDHLYHLQRNADFVEAYRQAAIVSSDSKYVYWGLKFLGRAIQSKASGSDIVPAYWRRHADNPDVRIFMLGAKPGIAEQARQRINGIAGREVVVGAHGPSMNFVNDPGETAEAIRMINECKATCLIVGLGAPKQEIWIVRNRHLMPTVKVCMGVGATIDYEAQAVVRAPQWMAQNGLEWVYRMVTEPRRYWRRYARTLEFFWLVLFDRLGLYRPPAKLGQTIAVANEVKAA</sequence>
<dbReference type="NCBIfam" id="TIGR00696">
    <property type="entry name" value="wecG_tagA_cpsF"/>
    <property type="match status" value="1"/>
</dbReference>
<accession>A0ABP7L3N5</accession>
<evidence type="ECO:0008006" key="5">
    <source>
        <dbReference type="Google" id="ProtNLM"/>
    </source>
</evidence>
<comment type="caution">
    <text evidence="3">The sequence shown here is derived from an EMBL/GenBank/DDBJ whole genome shotgun (WGS) entry which is preliminary data.</text>
</comment>
<dbReference type="Proteomes" id="UP001500827">
    <property type="component" value="Unassembled WGS sequence"/>
</dbReference>
<evidence type="ECO:0000256" key="1">
    <source>
        <dbReference type="ARBA" id="ARBA00022676"/>
    </source>
</evidence>
<proteinExistence type="predicted"/>
<dbReference type="PANTHER" id="PTHR34136">
    <property type="match status" value="1"/>
</dbReference>
<keyword evidence="1" id="KW-0328">Glycosyltransferase</keyword>
<dbReference type="EMBL" id="BAABBM010000001">
    <property type="protein sequence ID" value="GAA3893348.1"/>
    <property type="molecule type" value="Genomic_DNA"/>
</dbReference>
<dbReference type="InterPro" id="IPR004629">
    <property type="entry name" value="WecG_TagA_CpsF"/>
</dbReference>
<protein>
    <recommendedName>
        <fullName evidence="5">Glycosyltransferase</fullName>
    </recommendedName>
</protein>
<evidence type="ECO:0000313" key="4">
    <source>
        <dbReference type="Proteomes" id="UP001500827"/>
    </source>
</evidence>
<evidence type="ECO:0000313" key="3">
    <source>
        <dbReference type="EMBL" id="GAA3893348.1"/>
    </source>
</evidence>
<dbReference type="CDD" id="cd06533">
    <property type="entry name" value="Glyco_transf_WecG_TagA"/>
    <property type="match status" value="1"/>
</dbReference>
<organism evidence="3 4">
    <name type="scientific">Sphingomonas limnosediminicola</name>
    <dbReference type="NCBI Taxonomy" id="940133"/>
    <lineage>
        <taxon>Bacteria</taxon>
        <taxon>Pseudomonadati</taxon>
        <taxon>Pseudomonadota</taxon>
        <taxon>Alphaproteobacteria</taxon>
        <taxon>Sphingomonadales</taxon>
        <taxon>Sphingomonadaceae</taxon>
        <taxon>Sphingomonas</taxon>
    </lineage>
</organism>
<keyword evidence="4" id="KW-1185">Reference proteome</keyword>
<dbReference type="Pfam" id="PF03808">
    <property type="entry name" value="Glyco_tran_WecG"/>
    <property type="match status" value="1"/>
</dbReference>
<evidence type="ECO:0000256" key="2">
    <source>
        <dbReference type="ARBA" id="ARBA00022679"/>
    </source>
</evidence>